<protein>
    <submittedName>
        <fullName evidence="1">Uncharacterized protein</fullName>
    </submittedName>
</protein>
<dbReference type="AlphaFoldDB" id="A0A645IIG4"/>
<dbReference type="EMBL" id="VSSQ01114979">
    <property type="protein sequence ID" value="MPN50622.1"/>
    <property type="molecule type" value="Genomic_DNA"/>
</dbReference>
<reference evidence="1" key="1">
    <citation type="submission" date="2019-08" db="EMBL/GenBank/DDBJ databases">
        <authorList>
            <person name="Kucharzyk K."/>
            <person name="Murdoch R.W."/>
            <person name="Higgins S."/>
            <person name="Loffler F."/>
        </authorList>
    </citation>
    <scope>NUCLEOTIDE SEQUENCE</scope>
</reference>
<sequence>MYPQRPRNYIVGGTIKQQNVVYPTPEFGYGQLDIETLFKNLLESSVRNNNEEEKKSITEKNIKVLGLYINIPEEIYSKLKIN</sequence>
<organism evidence="1">
    <name type="scientific">bioreactor metagenome</name>
    <dbReference type="NCBI Taxonomy" id="1076179"/>
    <lineage>
        <taxon>unclassified sequences</taxon>
        <taxon>metagenomes</taxon>
        <taxon>ecological metagenomes</taxon>
    </lineage>
</organism>
<accession>A0A645IIG4</accession>
<gene>
    <name evidence="1" type="ORF">SDC9_198253</name>
</gene>
<proteinExistence type="predicted"/>
<name>A0A645IIG4_9ZZZZ</name>
<comment type="caution">
    <text evidence="1">The sequence shown here is derived from an EMBL/GenBank/DDBJ whole genome shotgun (WGS) entry which is preliminary data.</text>
</comment>
<evidence type="ECO:0000313" key="1">
    <source>
        <dbReference type="EMBL" id="MPN50622.1"/>
    </source>
</evidence>